<organism evidence="3 4">
    <name type="scientific">Sphingomonas pseudosanguinis</name>
    <dbReference type="NCBI Taxonomy" id="413712"/>
    <lineage>
        <taxon>Bacteria</taxon>
        <taxon>Pseudomonadati</taxon>
        <taxon>Pseudomonadota</taxon>
        <taxon>Alphaproteobacteria</taxon>
        <taxon>Sphingomonadales</taxon>
        <taxon>Sphingomonadaceae</taxon>
        <taxon>Sphingomonas</taxon>
    </lineage>
</organism>
<accession>A0A7W6A920</accession>
<dbReference type="Proteomes" id="UP000538670">
    <property type="component" value="Unassembled WGS sequence"/>
</dbReference>
<keyword evidence="1" id="KW-0732">Signal</keyword>
<dbReference type="AlphaFoldDB" id="A0A7W6A920"/>
<keyword evidence="4" id="KW-1185">Reference proteome</keyword>
<gene>
    <name evidence="3" type="ORF">GGR48_001864</name>
</gene>
<dbReference type="Pfam" id="PF10988">
    <property type="entry name" value="DUF2807"/>
    <property type="match status" value="1"/>
</dbReference>
<evidence type="ECO:0000259" key="2">
    <source>
        <dbReference type="Pfam" id="PF10988"/>
    </source>
</evidence>
<evidence type="ECO:0000313" key="4">
    <source>
        <dbReference type="Proteomes" id="UP000538670"/>
    </source>
</evidence>
<dbReference type="InterPro" id="IPR021255">
    <property type="entry name" value="DUF2807"/>
</dbReference>
<protein>
    <recommendedName>
        <fullName evidence="2">Putative auto-transporter adhesin head GIN domain-containing protein</fullName>
    </recommendedName>
</protein>
<evidence type="ECO:0000313" key="3">
    <source>
        <dbReference type="EMBL" id="MBB3879437.1"/>
    </source>
</evidence>
<feature type="domain" description="Putative auto-transporter adhesin head GIN" evidence="2">
    <location>
        <begin position="43"/>
        <end position="222"/>
    </location>
</feature>
<dbReference type="EMBL" id="JACIDH010000006">
    <property type="protein sequence ID" value="MBB3879437.1"/>
    <property type="molecule type" value="Genomic_DNA"/>
</dbReference>
<feature type="chain" id="PRO_5030776498" description="Putative auto-transporter adhesin head GIN domain-containing protein" evidence="1">
    <location>
        <begin position="25"/>
        <end position="250"/>
    </location>
</feature>
<dbReference type="Gene3D" id="2.160.20.120">
    <property type="match status" value="1"/>
</dbReference>
<dbReference type="RefSeq" id="WP_183951613.1">
    <property type="nucleotide sequence ID" value="NZ_JACIDH010000006.1"/>
</dbReference>
<proteinExistence type="predicted"/>
<sequence length="250" mass="26103">MRKSVSMSWLLAAAMLTLPVTALADAGEAPQQAQGERDYPLRDFTAVTVKTSDSVDIRVGNDFSVRAQGATTQLDDILIDRRGETLRITRRGDRQARASSTRDRGVRIVVTLPRLTQVNLAGSGDVTVDRVEGPRFQAGMTGSGQLAIGAMRVDEAKIDIAGSGTIRPVGSADTAILRMAGSGSIAGRGLRAGRAQVEIAGSGGVTAQVQGPAQVKLMGSGSADLGPESICTIQKMGSGHVRCGRSERTD</sequence>
<feature type="signal peptide" evidence="1">
    <location>
        <begin position="1"/>
        <end position="24"/>
    </location>
</feature>
<name>A0A7W6A920_9SPHN</name>
<evidence type="ECO:0000256" key="1">
    <source>
        <dbReference type="SAM" id="SignalP"/>
    </source>
</evidence>
<reference evidence="3 4" key="1">
    <citation type="submission" date="2020-08" db="EMBL/GenBank/DDBJ databases">
        <title>Genomic Encyclopedia of Type Strains, Phase IV (KMG-IV): sequencing the most valuable type-strain genomes for metagenomic binning, comparative biology and taxonomic classification.</title>
        <authorList>
            <person name="Goeker M."/>
        </authorList>
    </citation>
    <scope>NUCLEOTIDE SEQUENCE [LARGE SCALE GENOMIC DNA]</scope>
    <source>
        <strain evidence="3 4">DSM 19512</strain>
    </source>
</reference>
<comment type="caution">
    <text evidence="3">The sequence shown here is derived from an EMBL/GenBank/DDBJ whole genome shotgun (WGS) entry which is preliminary data.</text>
</comment>